<dbReference type="EMBL" id="JAPFFF010000011">
    <property type="protein sequence ID" value="KAK8878003.1"/>
    <property type="molecule type" value="Genomic_DNA"/>
</dbReference>
<dbReference type="InterPro" id="IPR018845">
    <property type="entry name" value="Initiator-bd"/>
</dbReference>
<proteinExistence type="predicted"/>
<gene>
    <name evidence="2" type="ORF">M9Y10_004766</name>
</gene>
<dbReference type="Proteomes" id="UP001470230">
    <property type="component" value="Unassembled WGS sequence"/>
</dbReference>
<organism evidence="2 3">
    <name type="scientific">Tritrichomonas musculus</name>
    <dbReference type="NCBI Taxonomy" id="1915356"/>
    <lineage>
        <taxon>Eukaryota</taxon>
        <taxon>Metamonada</taxon>
        <taxon>Parabasalia</taxon>
        <taxon>Tritrichomonadida</taxon>
        <taxon>Tritrichomonadidae</taxon>
        <taxon>Tritrichomonas</taxon>
    </lineage>
</organism>
<dbReference type="Pfam" id="PF10416">
    <property type="entry name" value="IBD"/>
    <property type="match status" value="1"/>
</dbReference>
<sequence>MEISFPEDKSVNPAFFELLSESDRQGYIDLRNELMSSDTKFKRYQRITSLRDALYAIHKYCSRNSNDDWKRYLVCGVCWMGWDIAINTRQLRLLINKCKSSINGALAKMGYSTAPIKTEGSSSLIKAIPFLKGNFVELRMWTIRRRQIASPLPSNRIGYISPLPATHQTTISPQPYFPPMPQFIPPVCRSEITAIFGVPESSLSPSEPLDPNPAAATPDPAERHVQILEPPQKECSYDKHKEMYQDVCACYPLDWLIDDDNEKEEFFTFG</sequence>
<protein>
    <recommendedName>
        <fullName evidence="1">Initiator binding domain-containing protein</fullName>
    </recommendedName>
</protein>
<evidence type="ECO:0000259" key="1">
    <source>
        <dbReference type="Pfam" id="PF10416"/>
    </source>
</evidence>
<keyword evidence="3" id="KW-1185">Reference proteome</keyword>
<accession>A0ABR2JKR7</accession>
<comment type="caution">
    <text evidence="2">The sequence shown here is derived from an EMBL/GenBank/DDBJ whole genome shotgun (WGS) entry which is preliminary data.</text>
</comment>
<name>A0ABR2JKR7_9EUKA</name>
<evidence type="ECO:0000313" key="2">
    <source>
        <dbReference type="EMBL" id="KAK8878003.1"/>
    </source>
</evidence>
<evidence type="ECO:0000313" key="3">
    <source>
        <dbReference type="Proteomes" id="UP001470230"/>
    </source>
</evidence>
<feature type="domain" description="Initiator binding" evidence="1">
    <location>
        <begin position="21"/>
        <end position="146"/>
    </location>
</feature>
<reference evidence="2 3" key="1">
    <citation type="submission" date="2024-04" db="EMBL/GenBank/DDBJ databases">
        <title>Tritrichomonas musculus Genome.</title>
        <authorList>
            <person name="Alves-Ferreira E."/>
            <person name="Grigg M."/>
            <person name="Lorenzi H."/>
            <person name="Galac M."/>
        </authorList>
    </citation>
    <scope>NUCLEOTIDE SEQUENCE [LARGE SCALE GENOMIC DNA]</scope>
    <source>
        <strain evidence="2 3">EAF2021</strain>
    </source>
</reference>